<feature type="transmembrane region" description="Helical" evidence="2">
    <location>
        <begin position="12"/>
        <end position="34"/>
    </location>
</feature>
<reference evidence="5" key="1">
    <citation type="journal article" date="2019" name="Int. J. Syst. Evol. Microbiol.">
        <title>The Global Catalogue of Microorganisms (GCM) 10K type strain sequencing project: providing services to taxonomists for standard genome sequencing and annotation.</title>
        <authorList>
            <consortium name="The Broad Institute Genomics Platform"/>
            <consortium name="The Broad Institute Genome Sequencing Center for Infectious Disease"/>
            <person name="Wu L."/>
            <person name="Ma J."/>
        </authorList>
    </citation>
    <scope>NUCLEOTIDE SEQUENCE [LARGE SCALE GENOMIC DNA]</scope>
    <source>
        <strain evidence="5">JCM 17714</strain>
    </source>
</reference>
<sequence length="289" mass="32139">MKLFRHSIQHFVFPHLWSFLNILYLIIALGNIAYAQSKFPPLTGYVNDVAHLLDNATKHNLIEKLVEFEEKSGDQIVIVTLPTLLGSDIETYSNSLFRRWAIGQKQINNGVLLVIAPNEREMRIEVGYGLEGVLTDALSTVIINTFVLPNFREGNYQKGIIEAVHAIINVITESDSDFSVRIREKAKIIEAQRKRAEKEEMIASAIIFLIFFIIFVLPVFAMIFGKKVGPQKYLWIGIIFTPWFLNLNASGRRSGGIFNKDSRGGRSFGGGDFSGGGGSSGGGGATGRW</sequence>
<evidence type="ECO:0000313" key="4">
    <source>
        <dbReference type="EMBL" id="GAA4666095.1"/>
    </source>
</evidence>
<keyword evidence="5" id="KW-1185">Reference proteome</keyword>
<dbReference type="InterPro" id="IPR007621">
    <property type="entry name" value="TPM_dom"/>
</dbReference>
<dbReference type="PANTHER" id="PTHR30373">
    <property type="entry name" value="UPF0603 PROTEIN YGCG"/>
    <property type="match status" value="1"/>
</dbReference>
<gene>
    <name evidence="4" type="ORF">GCM10023262_13930</name>
</gene>
<proteinExistence type="predicted"/>
<feature type="transmembrane region" description="Helical" evidence="2">
    <location>
        <begin position="233"/>
        <end position="250"/>
    </location>
</feature>
<comment type="caution">
    <text evidence="4">The sequence shown here is derived from an EMBL/GenBank/DDBJ whole genome shotgun (WGS) entry which is preliminary data.</text>
</comment>
<name>A0ABP8VLA1_9HYPH</name>
<feature type="domain" description="TPM" evidence="3">
    <location>
        <begin position="46"/>
        <end position="169"/>
    </location>
</feature>
<dbReference type="Gene3D" id="3.10.310.50">
    <property type="match status" value="1"/>
</dbReference>
<protein>
    <submittedName>
        <fullName evidence="4">YgcG family protein</fullName>
    </submittedName>
</protein>
<dbReference type="Pfam" id="PF04536">
    <property type="entry name" value="TPM_phosphatase"/>
    <property type="match status" value="1"/>
</dbReference>
<dbReference type="Proteomes" id="UP001501699">
    <property type="component" value="Unassembled WGS sequence"/>
</dbReference>
<feature type="region of interest" description="Disordered" evidence="1">
    <location>
        <begin position="268"/>
        <end position="289"/>
    </location>
</feature>
<keyword evidence="2" id="KW-0812">Transmembrane</keyword>
<dbReference type="RefSeq" id="WP_345119396.1">
    <property type="nucleotide sequence ID" value="NZ_BAABJA010000012.1"/>
</dbReference>
<evidence type="ECO:0000259" key="3">
    <source>
        <dbReference type="Pfam" id="PF04536"/>
    </source>
</evidence>
<feature type="transmembrane region" description="Helical" evidence="2">
    <location>
        <begin position="201"/>
        <end position="221"/>
    </location>
</feature>
<dbReference type="PANTHER" id="PTHR30373:SF2">
    <property type="entry name" value="UPF0603 PROTEIN YGCG"/>
    <property type="match status" value="1"/>
</dbReference>
<evidence type="ECO:0000313" key="5">
    <source>
        <dbReference type="Proteomes" id="UP001501699"/>
    </source>
</evidence>
<dbReference type="EMBL" id="BAABJA010000012">
    <property type="protein sequence ID" value="GAA4666095.1"/>
    <property type="molecule type" value="Genomic_DNA"/>
</dbReference>
<keyword evidence="2" id="KW-1133">Transmembrane helix</keyword>
<keyword evidence="2" id="KW-0472">Membrane</keyword>
<evidence type="ECO:0000256" key="1">
    <source>
        <dbReference type="SAM" id="MobiDB-lite"/>
    </source>
</evidence>
<accession>A0ABP8VLA1</accession>
<organism evidence="4 5">
    <name type="scientific">Bartonella pachyuromydis</name>
    <dbReference type="NCBI Taxonomy" id="931097"/>
    <lineage>
        <taxon>Bacteria</taxon>
        <taxon>Pseudomonadati</taxon>
        <taxon>Pseudomonadota</taxon>
        <taxon>Alphaproteobacteria</taxon>
        <taxon>Hyphomicrobiales</taxon>
        <taxon>Bartonellaceae</taxon>
        <taxon>Bartonella</taxon>
    </lineage>
</organism>
<evidence type="ECO:0000256" key="2">
    <source>
        <dbReference type="SAM" id="Phobius"/>
    </source>
</evidence>